<name>A0A1M5NFY8_9FLAO</name>
<evidence type="ECO:0000256" key="1">
    <source>
        <dbReference type="SAM" id="Phobius"/>
    </source>
</evidence>
<dbReference type="EMBL" id="FQWF01000011">
    <property type="protein sequence ID" value="SHG88428.1"/>
    <property type="molecule type" value="Genomic_DNA"/>
</dbReference>
<feature type="transmembrane region" description="Helical" evidence="1">
    <location>
        <begin position="119"/>
        <end position="141"/>
    </location>
</feature>
<feature type="transmembrane region" description="Helical" evidence="1">
    <location>
        <begin position="41"/>
        <end position="60"/>
    </location>
</feature>
<accession>A0A1M5NFY8</accession>
<reference evidence="3" key="1">
    <citation type="submission" date="2016-11" db="EMBL/GenBank/DDBJ databases">
        <authorList>
            <person name="Varghese N."/>
            <person name="Submissions S."/>
        </authorList>
    </citation>
    <scope>NUCLEOTIDE SEQUENCE [LARGE SCALE GENOMIC DNA]</scope>
    <source>
        <strain evidence="3">DSM 17659</strain>
    </source>
</reference>
<dbReference type="Proteomes" id="UP000184020">
    <property type="component" value="Unassembled WGS sequence"/>
</dbReference>
<feature type="transmembrane region" description="Helical" evidence="1">
    <location>
        <begin position="147"/>
        <end position="169"/>
    </location>
</feature>
<protein>
    <submittedName>
        <fullName evidence="2">Uncharacterized protein</fullName>
    </submittedName>
</protein>
<dbReference type="OrthoDB" id="795301at2"/>
<keyword evidence="3" id="KW-1185">Reference proteome</keyword>
<proteinExistence type="predicted"/>
<keyword evidence="1" id="KW-0812">Transmembrane</keyword>
<feature type="transmembrane region" description="Helical" evidence="1">
    <location>
        <begin position="66"/>
        <end position="86"/>
    </location>
</feature>
<keyword evidence="1" id="KW-1133">Transmembrane helix</keyword>
<dbReference type="STRING" id="229205.SAMN05444372_11160"/>
<evidence type="ECO:0000313" key="2">
    <source>
        <dbReference type="EMBL" id="SHG88428.1"/>
    </source>
</evidence>
<organism evidence="2 3">
    <name type="scientific">Flavobacterium micromati</name>
    <dbReference type="NCBI Taxonomy" id="229205"/>
    <lineage>
        <taxon>Bacteria</taxon>
        <taxon>Pseudomonadati</taxon>
        <taxon>Bacteroidota</taxon>
        <taxon>Flavobacteriia</taxon>
        <taxon>Flavobacteriales</taxon>
        <taxon>Flavobacteriaceae</taxon>
        <taxon>Flavobacterium</taxon>
    </lineage>
</organism>
<sequence>MENNNKIDFKDLWKQQTISPSNIEDLLSKLKHFKKASLRKIIVVNILLIATSIFIVFIWYTYQPAFISTKIGIIMTILAMLVYLLVYNKLALFYKSIDSNQSNSEYIKKLVAIKTKQQFLQSLVLSMYFILLGSGLSLYMYEYTSRMTILWAIIAYGLTLSWVGFNWFYLRPKAIKKEQDKVNDLIAKFEIVNNQLKEDL</sequence>
<gene>
    <name evidence="2" type="ORF">SAMN05444372_11160</name>
</gene>
<keyword evidence="1" id="KW-0472">Membrane</keyword>
<dbReference type="RefSeq" id="WP_073020788.1">
    <property type="nucleotide sequence ID" value="NZ_FQWF01000011.1"/>
</dbReference>
<evidence type="ECO:0000313" key="3">
    <source>
        <dbReference type="Proteomes" id="UP000184020"/>
    </source>
</evidence>
<dbReference type="AlphaFoldDB" id="A0A1M5NFY8"/>